<protein>
    <submittedName>
        <fullName evidence="1">Uncharacterized protein</fullName>
    </submittedName>
</protein>
<dbReference type="AlphaFoldDB" id="A0A1E7LKB7"/>
<dbReference type="OrthoDB" id="3472681at2"/>
<dbReference type="Proteomes" id="UP000175971">
    <property type="component" value="Unassembled WGS sequence"/>
</dbReference>
<accession>A0A1E7LKB7</accession>
<name>A0A1E7LKB7_9ACTN</name>
<gene>
    <name evidence="1" type="ORF">AN221_32945</name>
</gene>
<comment type="caution">
    <text evidence="1">The sequence shown here is derived from an EMBL/GenBank/DDBJ whole genome shotgun (WGS) entry which is preliminary data.</text>
</comment>
<dbReference type="EMBL" id="LJGZ01000103">
    <property type="protein sequence ID" value="OEV16657.1"/>
    <property type="molecule type" value="Genomic_DNA"/>
</dbReference>
<proteinExistence type="predicted"/>
<organism evidence="1 2">
    <name type="scientific">Streptomyces nanshensis</name>
    <dbReference type="NCBI Taxonomy" id="518642"/>
    <lineage>
        <taxon>Bacteria</taxon>
        <taxon>Bacillati</taxon>
        <taxon>Actinomycetota</taxon>
        <taxon>Actinomycetes</taxon>
        <taxon>Kitasatosporales</taxon>
        <taxon>Streptomycetaceae</taxon>
        <taxon>Streptomyces</taxon>
    </lineage>
</organism>
<reference evidence="1 2" key="1">
    <citation type="journal article" date="2016" name="Front. Microbiol.">
        <title>Comparative Genomics Analysis of Streptomyces Species Reveals Their Adaptation to the Marine Environment and Their Diversity at the Genomic Level.</title>
        <authorList>
            <person name="Tian X."/>
            <person name="Zhang Z."/>
            <person name="Yang T."/>
            <person name="Chen M."/>
            <person name="Li J."/>
            <person name="Chen F."/>
            <person name="Yang J."/>
            <person name="Li W."/>
            <person name="Zhang B."/>
            <person name="Zhang Z."/>
            <person name="Wu J."/>
            <person name="Zhang C."/>
            <person name="Long L."/>
            <person name="Xiao J."/>
        </authorList>
    </citation>
    <scope>NUCLEOTIDE SEQUENCE [LARGE SCALE GENOMIC DNA]</scope>
    <source>
        <strain evidence="1 2">SCSIO M10372</strain>
    </source>
</reference>
<dbReference type="PATRIC" id="fig|518642.7.peg.2782"/>
<dbReference type="RefSeq" id="WP_070204133.1">
    <property type="nucleotide sequence ID" value="NZ_LJGZ01000103.1"/>
</dbReference>
<evidence type="ECO:0000313" key="2">
    <source>
        <dbReference type="Proteomes" id="UP000175971"/>
    </source>
</evidence>
<sequence>MSSPFGPQHAPAGDVGAALMLIDSRLKSVYDGMRRDENGEEDEDSAASEAERRDLAGHLGDSLGPGGFHELLDGACTLIYLFMTWLRKAHEEHGKDVIEYVVPTLVTSMRMMPRSIRPEAIPTMAGLVIAAGTGLSPSLWRQQYGEWTEAEMTPLEATAFLLAERINRITEDQDFATRLITDALTRAEEEL</sequence>
<evidence type="ECO:0000313" key="1">
    <source>
        <dbReference type="EMBL" id="OEV16657.1"/>
    </source>
</evidence>
<keyword evidence="2" id="KW-1185">Reference proteome</keyword>